<evidence type="ECO:0000313" key="1">
    <source>
        <dbReference type="EMBL" id="TFD66321.1"/>
    </source>
</evidence>
<sequence length="130" mass="14518">MNPGASATTRNQQLLLVANGFFGALAAEGVVEFNPSIMDFEFAFGKAWRAWRCASVSEFPTFALGKNRFRDVLFRVSRSSSPFATYRDGIEMTPSGLTPREYLAIWAPEVTPEDWIALAQLYLSGRESNR</sequence>
<reference evidence="1 2" key="1">
    <citation type="submission" date="2019-03" db="EMBL/GenBank/DDBJ databases">
        <title>Genomics of glacier-inhabiting Cryobacterium strains.</title>
        <authorList>
            <person name="Liu Q."/>
            <person name="Xin Y.-H."/>
        </authorList>
    </citation>
    <scope>NUCLEOTIDE SEQUENCE [LARGE SCALE GENOMIC DNA]</scope>
    <source>
        <strain evidence="1 2">Sr36</strain>
    </source>
</reference>
<proteinExistence type="predicted"/>
<dbReference type="RefSeq" id="WP_104082774.1">
    <property type="nucleotide sequence ID" value="NZ_SOHK01000012.1"/>
</dbReference>
<name>A0A4R9AMS5_9MICO</name>
<accession>A0A4R9AMS5</accession>
<gene>
    <name evidence="1" type="ORF">E3T47_07365</name>
</gene>
<dbReference type="Proteomes" id="UP000298154">
    <property type="component" value="Unassembled WGS sequence"/>
</dbReference>
<evidence type="ECO:0000313" key="2">
    <source>
        <dbReference type="Proteomes" id="UP000298154"/>
    </source>
</evidence>
<comment type="caution">
    <text evidence="1">The sequence shown here is derived from an EMBL/GenBank/DDBJ whole genome shotgun (WGS) entry which is preliminary data.</text>
</comment>
<dbReference type="AlphaFoldDB" id="A0A4R9AMS5"/>
<keyword evidence="2" id="KW-1185">Reference proteome</keyword>
<organism evidence="1 2">
    <name type="scientific">Cryobacterium ruanii</name>
    <dbReference type="NCBI Taxonomy" id="1259197"/>
    <lineage>
        <taxon>Bacteria</taxon>
        <taxon>Bacillati</taxon>
        <taxon>Actinomycetota</taxon>
        <taxon>Actinomycetes</taxon>
        <taxon>Micrococcales</taxon>
        <taxon>Microbacteriaceae</taxon>
        <taxon>Cryobacterium</taxon>
    </lineage>
</organism>
<dbReference type="EMBL" id="SOHK01000012">
    <property type="protein sequence ID" value="TFD66321.1"/>
    <property type="molecule type" value="Genomic_DNA"/>
</dbReference>
<dbReference type="OrthoDB" id="4761743at2"/>
<protein>
    <submittedName>
        <fullName evidence="1">Uncharacterized protein</fullName>
    </submittedName>
</protein>